<dbReference type="InterPro" id="IPR032710">
    <property type="entry name" value="NTF2-like_dom_sf"/>
</dbReference>
<comment type="caution">
    <text evidence="3">The sequence shown here is derived from an EMBL/GenBank/DDBJ whole genome shotgun (WGS) entry which is preliminary data.</text>
</comment>
<keyword evidence="4" id="KW-1185">Reference proteome</keyword>
<dbReference type="Pfam" id="PF13577">
    <property type="entry name" value="SnoaL_4"/>
    <property type="match status" value="1"/>
</dbReference>
<keyword evidence="1" id="KW-0732">Signal</keyword>
<accession>A0ABW6CV23</accession>
<dbReference type="EMBL" id="JBBKYA010000001">
    <property type="protein sequence ID" value="MFD3274783.1"/>
    <property type="molecule type" value="Genomic_DNA"/>
</dbReference>
<dbReference type="Proteomes" id="UP001598114">
    <property type="component" value="Unassembled WGS sequence"/>
</dbReference>
<feature type="signal peptide" evidence="1">
    <location>
        <begin position="1"/>
        <end position="21"/>
    </location>
</feature>
<feature type="domain" description="SnoaL-like" evidence="2">
    <location>
        <begin position="37"/>
        <end position="164"/>
    </location>
</feature>
<name>A0ABW6CV23_9BACT</name>
<evidence type="ECO:0000256" key="1">
    <source>
        <dbReference type="SAM" id="SignalP"/>
    </source>
</evidence>
<dbReference type="InterPro" id="IPR037401">
    <property type="entry name" value="SnoaL-like"/>
</dbReference>
<feature type="chain" id="PRO_5046598287" evidence="1">
    <location>
        <begin position="22"/>
        <end position="176"/>
    </location>
</feature>
<evidence type="ECO:0000313" key="4">
    <source>
        <dbReference type="Proteomes" id="UP001598114"/>
    </source>
</evidence>
<organism evidence="3 4">
    <name type="scientific">Aquirufa echingensis</name>
    <dbReference type="NCBI Taxonomy" id="3096516"/>
    <lineage>
        <taxon>Bacteria</taxon>
        <taxon>Pseudomonadati</taxon>
        <taxon>Bacteroidota</taxon>
        <taxon>Cytophagia</taxon>
        <taxon>Cytophagales</taxon>
        <taxon>Flectobacillaceae</taxon>
        <taxon>Aquirufa</taxon>
    </lineage>
</organism>
<proteinExistence type="predicted"/>
<protein>
    <submittedName>
        <fullName evidence="3">Nuclear transport factor 2 family protein</fullName>
    </submittedName>
</protein>
<evidence type="ECO:0000313" key="3">
    <source>
        <dbReference type="EMBL" id="MFD3274783.1"/>
    </source>
</evidence>
<dbReference type="Gene3D" id="3.10.450.50">
    <property type="match status" value="1"/>
</dbReference>
<gene>
    <name evidence="3" type="ORF">SKC38_00905</name>
</gene>
<sequence>MRNTFFSTLCLFILTSTVLFAQNMEKPSTIEQRLIAMEDRMAIEVVLNTFSNLADTKEIDQQVLLFTKDGIVESIAKGQASTVLQGREQLKNAFSAFLENFHTVYHQNGQKTIKLLGDHAEVTSYCRVILVSKQNEKEIKTTLYTIYKDLFVKEKGNWLIKHRTSNFVFREVEEVK</sequence>
<dbReference type="SUPFAM" id="SSF54427">
    <property type="entry name" value="NTF2-like"/>
    <property type="match status" value="1"/>
</dbReference>
<evidence type="ECO:0000259" key="2">
    <source>
        <dbReference type="Pfam" id="PF13577"/>
    </source>
</evidence>
<dbReference type="RefSeq" id="WP_377974291.1">
    <property type="nucleotide sequence ID" value="NZ_JBBKYA010000001.1"/>
</dbReference>
<reference evidence="3 4" key="1">
    <citation type="submission" date="2024-03" db="EMBL/GenBank/DDBJ databases">
        <title>Aquirufa genome sequencing.</title>
        <authorList>
            <person name="Pitt A."/>
            <person name="Hahn M.W."/>
        </authorList>
    </citation>
    <scope>NUCLEOTIDE SEQUENCE [LARGE SCALE GENOMIC DNA]</scope>
    <source>
        <strain evidence="3 4">PLAD-142S6K</strain>
    </source>
</reference>